<dbReference type="PANTHER" id="PTHR43581">
    <property type="entry name" value="ATP/GTP PHOSPHATASE"/>
    <property type="match status" value="1"/>
</dbReference>
<feature type="domain" description="ATPase AAA-type core" evidence="1">
    <location>
        <begin position="25"/>
        <end position="307"/>
    </location>
</feature>
<evidence type="ECO:0000259" key="1">
    <source>
        <dbReference type="Pfam" id="PF13304"/>
    </source>
</evidence>
<dbReference type="Gene3D" id="3.40.50.300">
    <property type="entry name" value="P-loop containing nucleotide triphosphate hydrolases"/>
    <property type="match status" value="1"/>
</dbReference>
<dbReference type="SUPFAM" id="SSF52540">
    <property type="entry name" value="P-loop containing nucleoside triphosphate hydrolases"/>
    <property type="match status" value="1"/>
</dbReference>
<evidence type="ECO:0000313" key="4">
    <source>
        <dbReference type="Proteomes" id="UP000185772"/>
    </source>
</evidence>
<dbReference type="RefSeq" id="WP_070659026.1">
    <property type="nucleotide sequence ID" value="NZ_MSKM01000014.1"/>
</dbReference>
<dbReference type="Proteomes" id="UP000185772">
    <property type="component" value="Unassembled WGS sequence"/>
</dbReference>
<keyword evidence="3" id="KW-0378">Hydrolase</keyword>
<dbReference type="Pfam" id="PF20469">
    <property type="entry name" value="OLD-like_TOPRIM"/>
    <property type="match status" value="1"/>
</dbReference>
<dbReference type="PANTHER" id="PTHR43581:SF4">
    <property type="entry name" value="ATP_GTP PHOSPHATASE"/>
    <property type="match status" value="1"/>
</dbReference>
<organism evidence="3 4">
    <name type="scientific">Actinomyces oris</name>
    <dbReference type="NCBI Taxonomy" id="544580"/>
    <lineage>
        <taxon>Bacteria</taxon>
        <taxon>Bacillati</taxon>
        <taxon>Actinomycetota</taxon>
        <taxon>Actinomycetes</taxon>
        <taxon>Actinomycetales</taxon>
        <taxon>Actinomycetaceae</taxon>
        <taxon>Actinomyces</taxon>
    </lineage>
</organism>
<dbReference type="InterPro" id="IPR027417">
    <property type="entry name" value="P-loop_NTPase"/>
</dbReference>
<dbReference type="InterPro" id="IPR034139">
    <property type="entry name" value="TOPRIM_OLD"/>
</dbReference>
<gene>
    <name evidence="3" type="ORF">BKH27_04525</name>
</gene>
<dbReference type="InterPro" id="IPR051396">
    <property type="entry name" value="Bact_Antivir_Def_Nuclease"/>
</dbReference>
<proteinExistence type="predicted"/>
<dbReference type="CDD" id="cd01026">
    <property type="entry name" value="TOPRIM_OLD"/>
    <property type="match status" value="1"/>
</dbReference>
<evidence type="ECO:0000313" key="3">
    <source>
        <dbReference type="EMBL" id="OLO54248.1"/>
    </source>
</evidence>
<dbReference type="InterPro" id="IPR003959">
    <property type="entry name" value="ATPase_AAA_core"/>
</dbReference>
<dbReference type="EMBL" id="MSKM01000014">
    <property type="protein sequence ID" value="OLO54248.1"/>
    <property type="molecule type" value="Genomic_DNA"/>
</dbReference>
<sequence length="534" mass="59205">MRLTRVKVENHRRLQDLELEVRQHMVLIGPNDVGKSSLLRCLDLLLGASTGQLYNQITPEDLRDPDHPFAVEADLCGFSDTEQALFPDEITVDPNGEKEQTLTIRLEASFDDLETLSVTRAVPNKNTGRQLSREQLQAIGWTLLNANDRARSMSDDRRSLLDDVLTNVELGDEQADFEEIIKEISEKLQNSVALSELRGAMADQLSTALPERVAQGDLSFVPGAAADNNVLKGVRLEVNKKSISEQSDGKRAIYAIALYDLISNGANIVAIDEPEIHLHPGSQRSLARLLKNGSNQKIIATHSPDIVSAFDPELIVSIREGGEVIQPKSRILDDDQRAMLRWWVRDKLEPLTARHVVAVEGTADRIILERIAELTGHDLDRLGVSVIEAEGAGDMKVVWQLFGRDGFKVPLSLLIDRDAVGDTAKSVGVKECDFDKNSIWISERDLEEEYVKAFSKNVLWDAMQHSGAFSKNQIGNVERNGENGEPTKDDIAAFLRSKSKYKTQGAIMVAGMLDETVAEKIKSIMDLLNNIESA</sequence>
<reference evidence="3 4" key="1">
    <citation type="submission" date="2016-12" db="EMBL/GenBank/DDBJ databases">
        <title>Genomic comparison of strains in the 'Actinomyces naeslundii' group.</title>
        <authorList>
            <person name="Mughal S.R."/>
            <person name="Do T."/>
            <person name="Gilbert S.C."/>
            <person name="Witherden E.A."/>
            <person name="Didelot X."/>
            <person name="Beighton D."/>
        </authorList>
    </citation>
    <scope>NUCLEOTIDE SEQUENCE [LARGE SCALE GENOMIC DNA]</scope>
    <source>
        <strain evidence="3 4">MMRCO6-1</strain>
    </source>
</reference>
<keyword evidence="3" id="KW-0540">Nuclease</keyword>
<dbReference type="Pfam" id="PF13304">
    <property type="entry name" value="AAA_21"/>
    <property type="match status" value="1"/>
</dbReference>
<dbReference type="GO" id="GO:0016887">
    <property type="term" value="F:ATP hydrolysis activity"/>
    <property type="evidence" value="ECO:0007669"/>
    <property type="project" value="InterPro"/>
</dbReference>
<evidence type="ECO:0000259" key="2">
    <source>
        <dbReference type="Pfam" id="PF20469"/>
    </source>
</evidence>
<keyword evidence="3" id="KW-0255">Endonuclease</keyword>
<dbReference type="GO" id="GO:0004519">
    <property type="term" value="F:endonuclease activity"/>
    <property type="evidence" value="ECO:0007669"/>
    <property type="project" value="UniProtKB-KW"/>
</dbReference>
<feature type="domain" description="OLD protein-like TOPRIM" evidence="2">
    <location>
        <begin position="353"/>
        <end position="418"/>
    </location>
</feature>
<protein>
    <submittedName>
        <fullName evidence="3">ATP-dependent endonuclease</fullName>
    </submittedName>
</protein>
<accession>A0A1Q8W047</accession>
<name>A0A1Q8W047_9ACTO</name>
<dbReference type="GO" id="GO:0005524">
    <property type="term" value="F:ATP binding"/>
    <property type="evidence" value="ECO:0007669"/>
    <property type="project" value="InterPro"/>
</dbReference>
<comment type="caution">
    <text evidence="3">The sequence shown here is derived from an EMBL/GenBank/DDBJ whole genome shotgun (WGS) entry which is preliminary data.</text>
</comment>
<dbReference type="AlphaFoldDB" id="A0A1Q8W047"/>